<dbReference type="AlphaFoldDB" id="A0A0R1W386"/>
<dbReference type="PATRIC" id="fig|1423807.3.peg.339"/>
<gene>
    <name evidence="1" type="ORF">FD16_GL000335</name>
</gene>
<evidence type="ECO:0000313" key="1">
    <source>
        <dbReference type="EMBL" id="KRM11967.1"/>
    </source>
</evidence>
<organism evidence="1 2">
    <name type="scientific">Paucilactobacillus suebicus DSM 5007 = KCTC 3549</name>
    <dbReference type="NCBI Taxonomy" id="1423807"/>
    <lineage>
        <taxon>Bacteria</taxon>
        <taxon>Bacillati</taxon>
        <taxon>Bacillota</taxon>
        <taxon>Bacilli</taxon>
        <taxon>Lactobacillales</taxon>
        <taxon>Lactobacillaceae</taxon>
        <taxon>Paucilactobacillus</taxon>
    </lineage>
</organism>
<evidence type="ECO:0000313" key="2">
    <source>
        <dbReference type="Proteomes" id="UP000051820"/>
    </source>
</evidence>
<sequence length="74" mass="8617">MVIRHVKGQVKSLFGLKDGTYTILTVHQVHGHRWTLRVENTKGRWREIDLETEQLADQCADEVCREIDAGDYCF</sequence>
<accession>A0A0R1W386</accession>
<dbReference type="STRING" id="1423807.FD16_GL000335"/>
<reference evidence="1 2" key="1">
    <citation type="journal article" date="2015" name="Genome Announc.">
        <title>Expanding the biotechnology potential of lactobacilli through comparative genomics of 213 strains and associated genera.</title>
        <authorList>
            <person name="Sun Z."/>
            <person name="Harris H.M."/>
            <person name="McCann A."/>
            <person name="Guo C."/>
            <person name="Argimon S."/>
            <person name="Zhang W."/>
            <person name="Yang X."/>
            <person name="Jeffery I.B."/>
            <person name="Cooney J.C."/>
            <person name="Kagawa T.F."/>
            <person name="Liu W."/>
            <person name="Song Y."/>
            <person name="Salvetti E."/>
            <person name="Wrobel A."/>
            <person name="Rasinkangas P."/>
            <person name="Parkhill J."/>
            <person name="Rea M.C."/>
            <person name="O'Sullivan O."/>
            <person name="Ritari J."/>
            <person name="Douillard F.P."/>
            <person name="Paul Ross R."/>
            <person name="Yang R."/>
            <person name="Briner A.E."/>
            <person name="Felis G.E."/>
            <person name="de Vos W.M."/>
            <person name="Barrangou R."/>
            <person name="Klaenhammer T.R."/>
            <person name="Caufield P.W."/>
            <person name="Cui Y."/>
            <person name="Zhang H."/>
            <person name="O'Toole P.W."/>
        </authorList>
    </citation>
    <scope>NUCLEOTIDE SEQUENCE [LARGE SCALE GENOMIC DNA]</scope>
    <source>
        <strain evidence="1 2">DSM 5007</strain>
    </source>
</reference>
<dbReference type="EMBL" id="AZGF01000012">
    <property type="protein sequence ID" value="KRM11967.1"/>
    <property type="molecule type" value="Genomic_DNA"/>
</dbReference>
<proteinExistence type="predicted"/>
<keyword evidence="2" id="KW-1185">Reference proteome</keyword>
<protein>
    <submittedName>
        <fullName evidence="1">Uncharacterized protein</fullName>
    </submittedName>
</protein>
<name>A0A0R1W386_9LACO</name>
<comment type="caution">
    <text evidence="1">The sequence shown here is derived from an EMBL/GenBank/DDBJ whole genome shotgun (WGS) entry which is preliminary data.</text>
</comment>
<dbReference type="Proteomes" id="UP000051820">
    <property type="component" value="Unassembled WGS sequence"/>
</dbReference>